<feature type="domain" description="C-type lysozyme inhibitor" evidence="6">
    <location>
        <begin position="33"/>
        <end position="95"/>
    </location>
</feature>
<dbReference type="PROSITE" id="PS51257">
    <property type="entry name" value="PROKAR_LIPOPROTEIN"/>
    <property type="match status" value="1"/>
</dbReference>
<dbReference type="InterPro" id="IPR018660">
    <property type="entry name" value="MliC"/>
</dbReference>
<sequence length="106" mass="11299">MKFSVRDAVPALLMALSAGCSQIPSATPQPVSYVCDGGKHFSVIYAPARDAATIDIAGSRFGLQAEPTNGVGERYGCGVLTLWRDGDGTRVDMQGAGMFENCRRRE</sequence>
<evidence type="ECO:0000256" key="2">
    <source>
        <dbReference type="ARBA" id="ARBA00023136"/>
    </source>
</evidence>
<dbReference type="Gene3D" id="2.40.128.200">
    <property type="match status" value="1"/>
</dbReference>
<proteinExistence type="predicted"/>
<dbReference type="Pfam" id="PF09864">
    <property type="entry name" value="MliC"/>
    <property type="match status" value="1"/>
</dbReference>
<feature type="signal peptide" evidence="5">
    <location>
        <begin position="1"/>
        <end position="26"/>
    </location>
</feature>
<comment type="caution">
    <text evidence="7">The sequence shown here is derived from an EMBL/GenBank/DDBJ whole genome shotgun (WGS) entry which is preliminary data.</text>
</comment>
<keyword evidence="1 5" id="KW-0732">Signal</keyword>
<evidence type="ECO:0000313" key="7">
    <source>
        <dbReference type="EMBL" id="NMG74934.1"/>
    </source>
</evidence>
<evidence type="ECO:0000259" key="6">
    <source>
        <dbReference type="Pfam" id="PF09864"/>
    </source>
</evidence>
<keyword evidence="3" id="KW-0564">Palmitate</keyword>
<evidence type="ECO:0000256" key="4">
    <source>
        <dbReference type="ARBA" id="ARBA00023288"/>
    </source>
</evidence>
<evidence type="ECO:0000256" key="3">
    <source>
        <dbReference type="ARBA" id="ARBA00023139"/>
    </source>
</evidence>
<evidence type="ECO:0000256" key="1">
    <source>
        <dbReference type="ARBA" id="ARBA00022729"/>
    </source>
</evidence>
<dbReference type="RefSeq" id="WP_169260080.1">
    <property type="nucleotide sequence ID" value="NZ_WTVQ01000012.1"/>
</dbReference>
<dbReference type="Proteomes" id="UP000648984">
    <property type="component" value="Unassembled WGS sequence"/>
</dbReference>
<protein>
    <recommendedName>
        <fullName evidence="6">C-type lysozyme inhibitor domain-containing protein</fullName>
    </recommendedName>
</protein>
<evidence type="ECO:0000256" key="5">
    <source>
        <dbReference type="SAM" id="SignalP"/>
    </source>
</evidence>
<reference evidence="7 8" key="1">
    <citation type="submission" date="2019-12" db="EMBL/GenBank/DDBJ databases">
        <title>Comparative genomics gives insights into the taxonomy of the Azoarcus-Aromatoleum group and reveals separate origins of nif in the plant-associated Azoarcus and non-plant-associated Aromatoleum sub-groups.</title>
        <authorList>
            <person name="Lafos M."/>
            <person name="Maluk M."/>
            <person name="Batista M."/>
            <person name="Junghare M."/>
            <person name="Carmona M."/>
            <person name="Faoro H."/>
            <person name="Cruz L.M."/>
            <person name="Battistoni F."/>
            <person name="De Souza E."/>
            <person name="Pedrosa F."/>
            <person name="Chen W.-M."/>
            <person name="Poole P.S."/>
            <person name="Dixon R.A."/>
            <person name="James E.K."/>
        </authorList>
    </citation>
    <scope>NUCLEOTIDE SEQUENCE [LARGE SCALE GENOMIC DNA]</scope>
    <source>
        <strain evidence="7 8">22Lin</strain>
    </source>
</reference>
<evidence type="ECO:0000313" key="8">
    <source>
        <dbReference type="Proteomes" id="UP000648984"/>
    </source>
</evidence>
<keyword evidence="2" id="KW-0472">Membrane</keyword>
<organism evidence="7 8">
    <name type="scientific">Aromatoleum diolicum</name>
    <dbReference type="NCBI Taxonomy" id="75796"/>
    <lineage>
        <taxon>Bacteria</taxon>
        <taxon>Pseudomonadati</taxon>
        <taxon>Pseudomonadota</taxon>
        <taxon>Betaproteobacteria</taxon>
        <taxon>Rhodocyclales</taxon>
        <taxon>Rhodocyclaceae</taxon>
        <taxon>Aromatoleum</taxon>
    </lineage>
</organism>
<dbReference type="EMBL" id="WTVQ01000012">
    <property type="protein sequence ID" value="NMG74934.1"/>
    <property type="molecule type" value="Genomic_DNA"/>
</dbReference>
<accession>A0ABX1Q993</accession>
<name>A0ABX1Q993_9RHOO</name>
<feature type="chain" id="PRO_5046011049" description="C-type lysozyme inhibitor domain-containing protein" evidence="5">
    <location>
        <begin position="27"/>
        <end position="106"/>
    </location>
</feature>
<keyword evidence="8" id="KW-1185">Reference proteome</keyword>
<dbReference type="SUPFAM" id="SSF141488">
    <property type="entry name" value="YdhA-like"/>
    <property type="match status" value="1"/>
</dbReference>
<gene>
    <name evidence="7" type="ORF">GPA25_09215</name>
</gene>
<dbReference type="InterPro" id="IPR036328">
    <property type="entry name" value="MliC_sf"/>
</dbReference>
<keyword evidence="4" id="KW-0449">Lipoprotein</keyword>